<sequence length="132" mass="15390">MIDKGNIAQYTNVDRKIVLALKARASLIPENIKQSWYEMAAKYFLYFDHCAGYWPFEEVLCHILQETLYSPRRKILLIEVQPLAEDNTKDNDNGVQVVTDEIDKEIACPQALKKRNTKNLPKKHNLSRHMMV</sequence>
<gene>
    <name evidence="1" type="ORF">ALEPTO_LOCUS793</name>
</gene>
<dbReference type="AlphaFoldDB" id="A0A9N8YRB5"/>
<name>A0A9N8YRB5_9GLOM</name>
<protein>
    <submittedName>
        <fullName evidence="1">4604_t:CDS:1</fullName>
    </submittedName>
</protein>
<comment type="caution">
    <text evidence="1">The sequence shown here is derived from an EMBL/GenBank/DDBJ whole genome shotgun (WGS) entry which is preliminary data.</text>
</comment>
<reference evidence="1" key="1">
    <citation type="submission" date="2021-06" db="EMBL/GenBank/DDBJ databases">
        <authorList>
            <person name="Kallberg Y."/>
            <person name="Tangrot J."/>
            <person name="Rosling A."/>
        </authorList>
    </citation>
    <scope>NUCLEOTIDE SEQUENCE</scope>
    <source>
        <strain evidence="1">FL130A</strain>
    </source>
</reference>
<accession>A0A9N8YRB5</accession>
<evidence type="ECO:0000313" key="1">
    <source>
        <dbReference type="EMBL" id="CAG8447655.1"/>
    </source>
</evidence>
<organism evidence="1 2">
    <name type="scientific">Ambispora leptoticha</name>
    <dbReference type="NCBI Taxonomy" id="144679"/>
    <lineage>
        <taxon>Eukaryota</taxon>
        <taxon>Fungi</taxon>
        <taxon>Fungi incertae sedis</taxon>
        <taxon>Mucoromycota</taxon>
        <taxon>Glomeromycotina</taxon>
        <taxon>Glomeromycetes</taxon>
        <taxon>Archaeosporales</taxon>
        <taxon>Ambisporaceae</taxon>
        <taxon>Ambispora</taxon>
    </lineage>
</organism>
<proteinExistence type="predicted"/>
<dbReference type="EMBL" id="CAJVPS010000067">
    <property type="protein sequence ID" value="CAG8447655.1"/>
    <property type="molecule type" value="Genomic_DNA"/>
</dbReference>
<evidence type="ECO:0000313" key="2">
    <source>
        <dbReference type="Proteomes" id="UP000789508"/>
    </source>
</evidence>
<dbReference type="Proteomes" id="UP000789508">
    <property type="component" value="Unassembled WGS sequence"/>
</dbReference>
<keyword evidence="2" id="KW-1185">Reference proteome</keyword>